<proteinExistence type="predicted"/>
<evidence type="ECO:0000259" key="4">
    <source>
        <dbReference type="PROSITE" id="PS50995"/>
    </source>
</evidence>
<evidence type="ECO:0000313" key="8">
    <source>
        <dbReference type="Proteomes" id="UP000014160"/>
    </source>
</evidence>
<name>R2Y5Z3_9ENTE</name>
<protein>
    <recommendedName>
        <fullName evidence="4">HTH marR-type domain-containing protein</fullName>
    </recommendedName>
</protein>
<organism evidence="5 7">
    <name type="scientific">Enterococcus gilvus ATCC BAA-350</name>
    <dbReference type="NCBI Taxonomy" id="1158614"/>
    <lineage>
        <taxon>Bacteria</taxon>
        <taxon>Bacillati</taxon>
        <taxon>Bacillota</taxon>
        <taxon>Bacilli</taxon>
        <taxon>Lactobacillales</taxon>
        <taxon>Enterococcaceae</taxon>
        <taxon>Enterococcus</taxon>
    </lineage>
</organism>
<keyword evidence="1" id="KW-0805">Transcription regulation</keyword>
<dbReference type="SUPFAM" id="SSF46785">
    <property type="entry name" value="Winged helix' DNA-binding domain"/>
    <property type="match status" value="1"/>
</dbReference>
<dbReference type="InterPro" id="IPR000835">
    <property type="entry name" value="HTH_MarR-typ"/>
</dbReference>
<dbReference type="RefSeq" id="WP_010779241.1">
    <property type="nucleotide sequence ID" value="NZ_ASWH01000002.1"/>
</dbReference>
<evidence type="ECO:0000313" key="7">
    <source>
        <dbReference type="Proteomes" id="UP000013750"/>
    </source>
</evidence>
<dbReference type="InterPro" id="IPR036388">
    <property type="entry name" value="WH-like_DNA-bd_sf"/>
</dbReference>
<evidence type="ECO:0000256" key="1">
    <source>
        <dbReference type="ARBA" id="ARBA00023015"/>
    </source>
</evidence>
<dbReference type="EMBL" id="ASWH01000002">
    <property type="protein sequence ID" value="EOW79429.1"/>
    <property type="molecule type" value="Genomic_DNA"/>
</dbReference>
<evidence type="ECO:0000313" key="5">
    <source>
        <dbReference type="EMBL" id="EOI57817.1"/>
    </source>
</evidence>
<dbReference type="InterPro" id="IPR036390">
    <property type="entry name" value="WH_DNA-bd_sf"/>
</dbReference>
<dbReference type="EMBL" id="AJDQ01000004">
    <property type="protein sequence ID" value="EOI57817.1"/>
    <property type="molecule type" value="Genomic_DNA"/>
</dbReference>
<dbReference type="PANTHER" id="PTHR42756">
    <property type="entry name" value="TRANSCRIPTIONAL REGULATOR, MARR"/>
    <property type="match status" value="1"/>
</dbReference>
<evidence type="ECO:0000256" key="2">
    <source>
        <dbReference type="ARBA" id="ARBA00023125"/>
    </source>
</evidence>
<dbReference type="Gene3D" id="1.10.10.10">
    <property type="entry name" value="Winged helix-like DNA-binding domain superfamily/Winged helix DNA-binding domain"/>
    <property type="match status" value="1"/>
</dbReference>
<reference evidence="6 8" key="2">
    <citation type="submission" date="2013-03" db="EMBL/GenBank/DDBJ databases">
        <title>The Genome Sequence of Enterococcus gilvus ATCC BAA-350 (PacBio/Illumina hybrid assembly).</title>
        <authorList>
            <consortium name="The Broad Institute Genomics Platform"/>
            <consortium name="The Broad Institute Genome Sequencing Center for Infectious Disease"/>
            <person name="Earl A."/>
            <person name="Russ C."/>
            <person name="Gilmore M."/>
            <person name="Surin D."/>
            <person name="Walker B."/>
            <person name="Young S."/>
            <person name="Zeng Q."/>
            <person name="Gargeya S."/>
            <person name="Fitzgerald M."/>
            <person name="Haas B."/>
            <person name="Abouelleil A."/>
            <person name="Allen A.W."/>
            <person name="Alvarado L."/>
            <person name="Arachchi H.M."/>
            <person name="Berlin A.M."/>
            <person name="Chapman S.B."/>
            <person name="Gainer-Dewar J."/>
            <person name="Goldberg J."/>
            <person name="Griggs A."/>
            <person name="Gujja S."/>
            <person name="Hansen M."/>
            <person name="Howarth C."/>
            <person name="Imamovic A."/>
            <person name="Ireland A."/>
            <person name="Larimer J."/>
            <person name="McCowan C."/>
            <person name="Murphy C."/>
            <person name="Pearson M."/>
            <person name="Poon T.W."/>
            <person name="Priest M."/>
            <person name="Roberts A."/>
            <person name="Saif S."/>
            <person name="Shea T."/>
            <person name="Sisk P."/>
            <person name="Sykes S."/>
            <person name="Wortman J."/>
            <person name="Nusbaum C."/>
            <person name="Birren B."/>
        </authorList>
    </citation>
    <scope>NUCLEOTIDE SEQUENCE [LARGE SCALE GENOMIC DNA]</scope>
    <source>
        <strain evidence="6 8">ATCC BAA-350</strain>
    </source>
</reference>
<dbReference type="PATRIC" id="fig|1158614.3.peg.821"/>
<keyword evidence="8" id="KW-1185">Reference proteome</keyword>
<comment type="caution">
    <text evidence="5">The sequence shown here is derived from an EMBL/GenBank/DDBJ whole genome shotgun (WGS) entry which is preliminary data.</text>
</comment>
<dbReference type="InterPro" id="IPR023187">
    <property type="entry name" value="Tscrpt_reg_MarR-type_CS"/>
</dbReference>
<evidence type="ECO:0000313" key="6">
    <source>
        <dbReference type="EMBL" id="EOW79429.1"/>
    </source>
</evidence>
<dbReference type="eggNOG" id="COG1846">
    <property type="taxonomic scope" value="Bacteria"/>
</dbReference>
<dbReference type="PRINTS" id="PR00598">
    <property type="entry name" value="HTHMARR"/>
</dbReference>
<sequence length="139" mass="15850">MEQKTESNLKWLGKLSRDYHKELDLELAPLRLNATNYYFIMKIHDHGGLPQEKLITLTGLNGSNVTRTTQKLIDLGFVLKEKNDHDRRGFLLELTEEGNAVYAEIIESVARAQSKFLSLLTSAEQETFEKLLGKLAESE</sequence>
<dbReference type="GO" id="GO:0003700">
    <property type="term" value="F:DNA-binding transcription factor activity"/>
    <property type="evidence" value="ECO:0007669"/>
    <property type="project" value="InterPro"/>
</dbReference>
<reference evidence="5 7" key="1">
    <citation type="submission" date="2013-02" db="EMBL/GenBank/DDBJ databases">
        <title>The Genome Sequence of Enterococcus gilvus ATCC BAA-350.</title>
        <authorList>
            <consortium name="The Broad Institute Genome Sequencing Platform"/>
            <consortium name="The Broad Institute Genome Sequencing Center for Infectious Disease"/>
            <person name="Earl A.M."/>
            <person name="Gilmore M.S."/>
            <person name="Lebreton F."/>
            <person name="Walker B."/>
            <person name="Young S.K."/>
            <person name="Zeng Q."/>
            <person name="Gargeya S."/>
            <person name="Fitzgerald M."/>
            <person name="Haas B."/>
            <person name="Abouelleil A."/>
            <person name="Alvarado L."/>
            <person name="Arachchi H.M."/>
            <person name="Berlin A.M."/>
            <person name="Chapman S.B."/>
            <person name="Dewar J."/>
            <person name="Goldberg J."/>
            <person name="Griggs A."/>
            <person name="Gujja S."/>
            <person name="Hansen M."/>
            <person name="Howarth C."/>
            <person name="Imamovic A."/>
            <person name="Larimer J."/>
            <person name="McCowan C."/>
            <person name="Murphy C."/>
            <person name="Neiman D."/>
            <person name="Pearson M."/>
            <person name="Priest M."/>
            <person name="Roberts A."/>
            <person name="Saif S."/>
            <person name="Shea T."/>
            <person name="Sisk P."/>
            <person name="Sykes S."/>
            <person name="Wortman J."/>
            <person name="Nusbaum C."/>
            <person name="Birren B."/>
        </authorList>
    </citation>
    <scope>NUCLEOTIDE SEQUENCE [LARGE SCALE GENOMIC DNA]</scope>
    <source>
        <strain evidence="5 7">ATCC BAA-350</strain>
    </source>
</reference>
<dbReference type="Proteomes" id="UP000013750">
    <property type="component" value="Unassembled WGS sequence"/>
</dbReference>
<dbReference type="PANTHER" id="PTHR42756:SF1">
    <property type="entry name" value="TRANSCRIPTIONAL REPRESSOR OF EMRAB OPERON"/>
    <property type="match status" value="1"/>
</dbReference>
<dbReference type="AlphaFoldDB" id="R2Y5Z3"/>
<dbReference type="SMART" id="SM00347">
    <property type="entry name" value="HTH_MARR"/>
    <property type="match status" value="1"/>
</dbReference>
<feature type="domain" description="HTH marR-type" evidence="4">
    <location>
        <begin position="5"/>
        <end position="137"/>
    </location>
</feature>
<dbReference type="PROSITE" id="PS50995">
    <property type="entry name" value="HTH_MARR_2"/>
    <property type="match status" value="1"/>
</dbReference>
<gene>
    <name evidence="6" type="ORF">I592_03569</name>
    <name evidence="5" type="ORF">UKC_00792</name>
</gene>
<dbReference type="HOGENOM" id="CLU_083287_18_0_9"/>
<accession>R2Y5Z3</accession>
<dbReference type="OrthoDB" id="6462103at2"/>
<dbReference type="PROSITE" id="PS01117">
    <property type="entry name" value="HTH_MARR_1"/>
    <property type="match status" value="1"/>
</dbReference>
<keyword evidence="3" id="KW-0804">Transcription</keyword>
<keyword evidence="2" id="KW-0238">DNA-binding</keyword>
<dbReference type="Pfam" id="PF01047">
    <property type="entry name" value="MarR"/>
    <property type="match status" value="1"/>
</dbReference>
<dbReference type="GO" id="GO:0003677">
    <property type="term" value="F:DNA binding"/>
    <property type="evidence" value="ECO:0007669"/>
    <property type="project" value="UniProtKB-KW"/>
</dbReference>
<dbReference type="Proteomes" id="UP000014160">
    <property type="component" value="Unassembled WGS sequence"/>
</dbReference>
<evidence type="ECO:0000256" key="3">
    <source>
        <dbReference type="ARBA" id="ARBA00023163"/>
    </source>
</evidence>